<feature type="coiled-coil region" evidence="1">
    <location>
        <begin position="28"/>
        <end position="55"/>
    </location>
</feature>
<dbReference type="Proteomes" id="UP000447434">
    <property type="component" value="Chromosome 11"/>
</dbReference>
<accession>A0A6A4PSN5</accession>
<evidence type="ECO:0000313" key="4">
    <source>
        <dbReference type="Proteomes" id="UP000447434"/>
    </source>
</evidence>
<organism evidence="3 4">
    <name type="scientific">Lupinus albus</name>
    <name type="common">White lupine</name>
    <name type="synonym">Lupinus termis</name>
    <dbReference type="NCBI Taxonomy" id="3870"/>
    <lineage>
        <taxon>Eukaryota</taxon>
        <taxon>Viridiplantae</taxon>
        <taxon>Streptophyta</taxon>
        <taxon>Embryophyta</taxon>
        <taxon>Tracheophyta</taxon>
        <taxon>Spermatophyta</taxon>
        <taxon>Magnoliopsida</taxon>
        <taxon>eudicotyledons</taxon>
        <taxon>Gunneridae</taxon>
        <taxon>Pentapetalae</taxon>
        <taxon>rosids</taxon>
        <taxon>fabids</taxon>
        <taxon>Fabales</taxon>
        <taxon>Fabaceae</taxon>
        <taxon>Papilionoideae</taxon>
        <taxon>50 kb inversion clade</taxon>
        <taxon>genistoids sensu lato</taxon>
        <taxon>core genistoids</taxon>
        <taxon>Genisteae</taxon>
        <taxon>Lupinus</taxon>
    </lineage>
</organism>
<evidence type="ECO:0000313" key="3">
    <source>
        <dbReference type="EMBL" id="KAE9604671.1"/>
    </source>
</evidence>
<name>A0A6A4PSN5_LUPAL</name>
<evidence type="ECO:0000256" key="1">
    <source>
        <dbReference type="SAM" id="Coils"/>
    </source>
</evidence>
<dbReference type="SMART" id="SM01224">
    <property type="entry name" value="G_gamma"/>
    <property type="match status" value="1"/>
</dbReference>
<evidence type="ECO:0000259" key="2">
    <source>
        <dbReference type="SMART" id="SM01224"/>
    </source>
</evidence>
<feature type="domain" description="G protein gamma" evidence="2">
    <location>
        <begin position="31"/>
        <end position="97"/>
    </location>
</feature>
<reference evidence="4" key="1">
    <citation type="journal article" date="2020" name="Nat. Commun.">
        <title>Genome sequence of the cluster root forming white lupin.</title>
        <authorList>
            <person name="Hufnagel B."/>
            <person name="Marques A."/>
            <person name="Soriano A."/>
            <person name="Marques L."/>
            <person name="Divol F."/>
            <person name="Doumas P."/>
            <person name="Sallet E."/>
            <person name="Mancinotti D."/>
            <person name="Carrere S."/>
            <person name="Marande W."/>
            <person name="Arribat S."/>
            <person name="Keller J."/>
            <person name="Huneau C."/>
            <person name="Blein T."/>
            <person name="Aime D."/>
            <person name="Laguerre M."/>
            <person name="Taylor J."/>
            <person name="Schubert V."/>
            <person name="Nelson M."/>
            <person name="Geu-Flores F."/>
            <person name="Crespi M."/>
            <person name="Gallardo-Guerrero K."/>
            <person name="Delaux P.-M."/>
            <person name="Salse J."/>
            <person name="Berges H."/>
            <person name="Guyot R."/>
            <person name="Gouzy J."/>
            <person name="Peret B."/>
        </authorList>
    </citation>
    <scope>NUCLEOTIDE SEQUENCE [LARGE SCALE GENOMIC DNA]</scope>
    <source>
        <strain evidence="4">cv. Amiga</strain>
    </source>
</reference>
<protein>
    <submittedName>
        <fullName evidence="3">Putative G-protein gamma</fullName>
    </submittedName>
</protein>
<dbReference type="Pfam" id="PF00631">
    <property type="entry name" value="G-gamma"/>
    <property type="match status" value="1"/>
</dbReference>
<dbReference type="EMBL" id="WOCE01000011">
    <property type="protein sequence ID" value="KAE9604671.1"/>
    <property type="molecule type" value="Genomic_DNA"/>
</dbReference>
<dbReference type="GO" id="GO:0007186">
    <property type="term" value="P:G protein-coupled receptor signaling pathway"/>
    <property type="evidence" value="ECO:0007669"/>
    <property type="project" value="InterPro"/>
</dbReference>
<comment type="caution">
    <text evidence="3">The sequence shown here is derived from an EMBL/GenBank/DDBJ whole genome shotgun (WGS) entry which is preliminary data.</text>
</comment>
<proteinExistence type="predicted"/>
<keyword evidence="4" id="KW-1185">Reference proteome</keyword>
<dbReference type="OrthoDB" id="1936517at2759"/>
<keyword evidence="1" id="KW-0175">Coiled coil</keyword>
<dbReference type="InterPro" id="IPR055305">
    <property type="entry name" value="GG3-like"/>
</dbReference>
<sequence>MVSPIRVSSMVQSQPLMAPLEFQELYRKRRKVARFQMLEREISFLQEELKSCEGLEQASKCCKEIADFVMENSDPLLPMNNKSNKSNSFWKWLCWIPCFNMSWICCWYCDGCFPRCCYNCKSLSCNCDFLSMKCCIPSSWCNFLCPFIHKCCTCKCCWFCLSCPKVCPSSCCTSDNIIL</sequence>
<dbReference type="AlphaFoldDB" id="A0A6A4PSN5"/>
<dbReference type="InterPro" id="IPR015898">
    <property type="entry name" value="G-protein_gamma-like_dom"/>
</dbReference>
<gene>
    <name evidence="3" type="ORF">Lalb_Chr11g0074261</name>
</gene>
<dbReference type="PANTHER" id="PTHR32378:SF10">
    <property type="entry name" value="GUANINE NUCLEOTIDE-BINDING PROTEIN SUBUNIT GAMMA 3"/>
    <property type="match status" value="1"/>
</dbReference>
<dbReference type="PANTHER" id="PTHR32378">
    <property type="entry name" value="GUANINE NUCLEOTIDE-BINDING PROTEIN SUBUNIT GAMMA 3"/>
    <property type="match status" value="1"/>
</dbReference>